<proteinExistence type="predicted"/>
<keyword evidence="2" id="KW-1185">Reference proteome</keyword>
<organism evidence="1 2">
    <name type="scientific">Sagittula stellata (strain ATCC 700073 / DSM 11524 / E-37)</name>
    <dbReference type="NCBI Taxonomy" id="388399"/>
    <lineage>
        <taxon>Bacteria</taxon>
        <taxon>Pseudomonadati</taxon>
        <taxon>Pseudomonadota</taxon>
        <taxon>Alphaproteobacteria</taxon>
        <taxon>Rhodobacterales</taxon>
        <taxon>Roseobacteraceae</taxon>
        <taxon>Sagittula</taxon>
    </lineage>
</organism>
<evidence type="ECO:0000313" key="1">
    <source>
        <dbReference type="EMBL" id="EBA06183.1"/>
    </source>
</evidence>
<dbReference type="AlphaFoldDB" id="A3K9N9"/>
<name>A3K9N9_SAGS3</name>
<sequence>MGRFLKALRCAVPVTDFWRDWMNDIRLYVMPIEELAARTIVACRALAEDLPVNLLCSDAHQHRHIRGLLNDISGDDPAGPRALQSVGLLADILRAERETETLGYEDVFEGENDPEYGATGAVYRHRVLSDRGEAIEVWSNKLLYLARMVRILDARLRGERMVNRRFAG</sequence>
<evidence type="ECO:0000313" key="2">
    <source>
        <dbReference type="Proteomes" id="UP000005713"/>
    </source>
</evidence>
<comment type="caution">
    <text evidence="1">The sequence shown here is derived from an EMBL/GenBank/DDBJ whole genome shotgun (WGS) entry which is preliminary data.</text>
</comment>
<dbReference type="eggNOG" id="ENOG5033BR4">
    <property type="taxonomic scope" value="Bacteria"/>
</dbReference>
<gene>
    <name evidence="1" type="ORF">SSE37_05992</name>
</gene>
<dbReference type="EMBL" id="AAYA01000018">
    <property type="protein sequence ID" value="EBA06183.1"/>
    <property type="molecule type" value="Genomic_DNA"/>
</dbReference>
<accession>A3K9N9</accession>
<reference evidence="1 2" key="1">
    <citation type="submission" date="2006-06" db="EMBL/GenBank/DDBJ databases">
        <authorList>
            <person name="Moran M.A."/>
            <person name="Ferriera S."/>
            <person name="Johnson J."/>
            <person name="Kravitz S."/>
            <person name="Beeson K."/>
            <person name="Sutton G."/>
            <person name="Rogers Y.-H."/>
            <person name="Friedman R."/>
            <person name="Frazier M."/>
            <person name="Venter J.C."/>
        </authorList>
    </citation>
    <scope>NUCLEOTIDE SEQUENCE [LARGE SCALE GENOMIC DNA]</scope>
    <source>
        <strain evidence="1 2">E-37</strain>
    </source>
</reference>
<dbReference type="Proteomes" id="UP000005713">
    <property type="component" value="Unassembled WGS sequence"/>
</dbReference>
<protein>
    <submittedName>
        <fullName evidence="1">Uncharacterized protein</fullName>
    </submittedName>
</protein>